<dbReference type="GO" id="GO:0072546">
    <property type="term" value="C:EMC complex"/>
    <property type="evidence" value="ECO:0007669"/>
    <property type="project" value="InterPro"/>
</dbReference>
<dbReference type="PANTHER" id="PTHR12941:SF10">
    <property type="entry name" value="ER MEMBRANE PROTEIN COMPLEX SUBUNIT 8_9 HOMOLOG"/>
    <property type="match status" value="1"/>
</dbReference>
<name>A0A9N9TPY5_PHYSR</name>
<feature type="domain" description="MPN" evidence="2">
    <location>
        <begin position="4"/>
        <end position="140"/>
    </location>
</feature>
<proteinExistence type="inferred from homology"/>
<dbReference type="Proteomes" id="UP001153712">
    <property type="component" value="Chromosome 2"/>
</dbReference>
<sequence>MSSIKFTEIAYCKMILHAIKYPHCTVNGVLLAKPSNSNNEVEFVDCIPLFHVCVNLTPMAEIALMQIDEYASKKNLVIGGYYVAPENPKDQSFDKVYNRIFDKIAANNTNPSYVVIVNSTNSTIQRGRIALKVGQYSDGNYKLCEDISVSDDSMNVCISGINTTMYNKIVDFDNHLDDIQLDWTNTDLNKEIRSFL</sequence>
<evidence type="ECO:0000313" key="3">
    <source>
        <dbReference type="EMBL" id="CAG9859526.1"/>
    </source>
</evidence>
<dbReference type="InterPro" id="IPR005366">
    <property type="entry name" value="EMC8/9"/>
</dbReference>
<keyword evidence="4" id="KW-1185">Reference proteome</keyword>
<reference evidence="3" key="1">
    <citation type="submission" date="2022-01" db="EMBL/GenBank/DDBJ databases">
        <authorList>
            <person name="King R."/>
        </authorList>
    </citation>
    <scope>NUCLEOTIDE SEQUENCE</scope>
</reference>
<accession>A0A9N9TPY5</accession>
<evidence type="ECO:0000313" key="4">
    <source>
        <dbReference type="Proteomes" id="UP001153712"/>
    </source>
</evidence>
<dbReference type="EMBL" id="OU900095">
    <property type="protein sequence ID" value="CAG9859526.1"/>
    <property type="molecule type" value="Genomic_DNA"/>
</dbReference>
<dbReference type="Pfam" id="PF03665">
    <property type="entry name" value="UPF0172"/>
    <property type="match status" value="1"/>
</dbReference>
<dbReference type="InterPro" id="IPR037518">
    <property type="entry name" value="MPN"/>
</dbReference>
<evidence type="ECO:0000256" key="1">
    <source>
        <dbReference type="ARBA" id="ARBA00007461"/>
    </source>
</evidence>
<organism evidence="3 4">
    <name type="scientific">Phyllotreta striolata</name>
    <name type="common">Striped flea beetle</name>
    <name type="synonym">Crioceris striolata</name>
    <dbReference type="NCBI Taxonomy" id="444603"/>
    <lineage>
        <taxon>Eukaryota</taxon>
        <taxon>Metazoa</taxon>
        <taxon>Ecdysozoa</taxon>
        <taxon>Arthropoda</taxon>
        <taxon>Hexapoda</taxon>
        <taxon>Insecta</taxon>
        <taxon>Pterygota</taxon>
        <taxon>Neoptera</taxon>
        <taxon>Endopterygota</taxon>
        <taxon>Coleoptera</taxon>
        <taxon>Polyphaga</taxon>
        <taxon>Cucujiformia</taxon>
        <taxon>Chrysomeloidea</taxon>
        <taxon>Chrysomelidae</taxon>
        <taxon>Galerucinae</taxon>
        <taxon>Alticini</taxon>
        <taxon>Phyllotreta</taxon>
    </lineage>
</organism>
<gene>
    <name evidence="3" type="ORF">PHYEVI_LOCUS5900</name>
</gene>
<dbReference type="PANTHER" id="PTHR12941">
    <property type="entry name" value="ER MEMBRANE PROTEIN COMPLEX"/>
    <property type="match status" value="1"/>
</dbReference>
<dbReference type="OrthoDB" id="194468at2759"/>
<evidence type="ECO:0000259" key="2">
    <source>
        <dbReference type="PROSITE" id="PS50249"/>
    </source>
</evidence>
<dbReference type="CDD" id="cd08060">
    <property type="entry name" value="MPN_UPF0172"/>
    <property type="match status" value="1"/>
</dbReference>
<dbReference type="PROSITE" id="PS50249">
    <property type="entry name" value="MPN"/>
    <property type="match status" value="1"/>
</dbReference>
<protein>
    <recommendedName>
        <fullName evidence="2">MPN domain-containing protein</fullName>
    </recommendedName>
</protein>
<comment type="similarity">
    <text evidence="1">Belongs to the EMC8/EMC9 family.</text>
</comment>
<dbReference type="AlphaFoldDB" id="A0A9N9TPY5"/>